<dbReference type="PANTHER" id="PTHR30478">
    <property type="entry name" value="DNA POLYMERASE III SUBUNIT BETA"/>
    <property type="match status" value="1"/>
</dbReference>
<dbReference type="GO" id="GO:0009360">
    <property type="term" value="C:DNA polymerase III complex"/>
    <property type="evidence" value="ECO:0007669"/>
    <property type="project" value="InterPro"/>
</dbReference>
<comment type="subunit">
    <text evidence="10">Forms a ring-shaped head-to-tail homodimer around DNA.</text>
</comment>
<dbReference type="InterPro" id="IPR022634">
    <property type="entry name" value="DNA_polIII_beta_N"/>
</dbReference>
<keyword evidence="6 10" id="KW-0548">Nucleotidyltransferase</keyword>
<dbReference type="Pfam" id="PF02767">
    <property type="entry name" value="DNA_pol3_beta_2"/>
    <property type="match status" value="1"/>
</dbReference>
<dbReference type="GO" id="GO:0005737">
    <property type="term" value="C:cytoplasm"/>
    <property type="evidence" value="ECO:0007669"/>
    <property type="project" value="UniProtKB-SubCell"/>
</dbReference>
<evidence type="ECO:0000256" key="6">
    <source>
        <dbReference type="ARBA" id="ARBA00022695"/>
    </source>
</evidence>
<dbReference type="InterPro" id="IPR046938">
    <property type="entry name" value="DNA_clamp_sf"/>
</dbReference>
<feature type="domain" description="DNA polymerase III beta sliding clamp C-terminal" evidence="13">
    <location>
        <begin position="245"/>
        <end position="351"/>
    </location>
</feature>
<dbReference type="GO" id="GO:0003887">
    <property type="term" value="F:DNA-directed DNA polymerase activity"/>
    <property type="evidence" value="ECO:0007669"/>
    <property type="project" value="UniProtKB-UniRule"/>
</dbReference>
<reference evidence="14 15" key="1">
    <citation type="submission" date="2018-07" db="EMBL/GenBank/DDBJ databases">
        <title>Genomic Encyclopedia of Type Strains, Phase IV (KMG-IV): sequencing the most valuable type-strain genomes for metagenomic binning, comparative biology and taxonomic classification.</title>
        <authorList>
            <person name="Goeker M."/>
        </authorList>
    </citation>
    <scope>NUCLEOTIDE SEQUENCE [LARGE SCALE GENOMIC DNA]</scope>
    <source>
        <strain evidence="14 15">DSM 21410</strain>
    </source>
</reference>
<dbReference type="InterPro" id="IPR022635">
    <property type="entry name" value="DNA_polIII_beta_C"/>
</dbReference>
<dbReference type="SMART" id="SM00480">
    <property type="entry name" value="POL3Bc"/>
    <property type="match status" value="1"/>
</dbReference>
<dbReference type="InterPro" id="IPR001001">
    <property type="entry name" value="DNA_polIII_beta"/>
</dbReference>
<dbReference type="PANTHER" id="PTHR30478:SF0">
    <property type="entry name" value="BETA SLIDING CLAMP"/>
    <property type="match status" value="1"/>
</dbReference>
<dbReference type="CDD" id="cd00140">
    <property type="entry name" value="beta_clamp"/>
    <property type="match status" value="1"/>
</dbReference>
<comment type="similarity">
    <text evidence="2 10">Belongs to the beta sliding clamp family.</text>
</comment>
<feature type="domain" description="DNA polymerase III beta sliding clamp central" evidence="12">
    <location>
        <begin position="131"/>
        <end position="242"/>
    </location>
</feature>
<dbReference type="Gene3D" id="3.70.10.10">
    <property type="match status" value="1"/>
</dbReference>
<keyword evidence="15" id="KW-1185">Reference proteome</keyword>
<evidence type="ECO:0000259" key="11">
    <source>
        <dbReference type="Pfam" id="PF00712"/>
    </source>
</evidence>
<evidence type="ECO:0000259" key="13">
    <source>
        <dbReference type="Pfam" id="PF02768"/>
    </source>
</evidence>
<dbReference type="NCBIfam" id="TIGR00663">
    <property type="entry name" value="dnan"/>
    <property type="match status" value="1"/>
</dbReference>
<evidence type="ECO:0000256" key="3">
    <source>
        <dbReference type="ARBA" id="ARBA00021035"/>
    </source>
</evidence>
<evidence type="ECO:0000256" key="8">
    <source>
        <dbReference type="ARBA" id="ARBA00022932"/>
    </source>
</evidence>
<keyword evidence="5 10" id="KW-0808">Transferase</keyword>
<dbReference type="GO" id="GO:0008408">
    <property type="term" value="F:3'-5' exonuclease activity"/>
    <property type="evidence" value="ECO:0007669"/>
    <property type="project" value="InterPro"/>
</dbReference>
<comment type="caution">
    <text evidence="14">The sequence shown here is derived from an EMBL/GenBank/DDBJ whole genome shotgun (WGS) entry which is preliminary data.</text>
</comment>
<dbReference type="SUPFAM" id="SSF55979">
    <property type="entry name" value="DNA clamp"/>
    <property type="match status" value="3"/>
</dbReference>
<dbReference type="Proteomes" id="UP000253517">
    <property type="component" value="Unassembled WGS sequence"/>
</dbReference>
<dbReference type="Gene3D" id="3.10.150.10">
    <property type="entry name" value="DNA Polymerase III, subunit A, domain 2"/>
    <property type="match status" value="1"/>
</dbReference>
<dbReference type="Pfam" id="PF02768">
    <property type="entry name" value="DNA_pol3_beta_3"/>
    <property type="match status" value="1"/>
</dbReference>
<proteinExistence type="inferred from homology"/>
<sequence>MKFIVSSHKLLRYLQSSAGLLSTSQMIQFTQYFLLELSNGKLKITATDTESTMTSTIEVESESQGSICVIGRTFMDLIKSLPDQPITCTLVEETNTLDIIYESGKASLAVADAAEFPRLPEIEPDSVVKMSSEALLNAIAKTLFATGTDELRLALMGVFFQLTPSGCTFVATDGHKLAKYVRRDITSEVTSEFIVPKKPLNTLKSLLTETEQVEIHATSSNVKFVGEHQVFITKLIDAKFPNYENVIPKDNPNHLHILRQSLIASLRRVSIVASKSSNLVKYNINGNMLTITAEDYEFSNKAQESIPCEYNGTDMTVGFNSKHLIEILSIYDSEFVRFELSTSSRPVLILPEDGLSEGEEILMLILPLMIS</sequence>
<dbReference type="AlphaFoldDB" id="A0A369A6B0"/>
<dbReference type="InterPro" id="IPR022637">
    <property type="entry name" value="DNA_polIII_beta_cen"/>
</dbReference>
<keyword evidence="4 10" id="KW-0963">Cytoplasm</keyword>
<dbReference type="RefSeq" id="WP_037360712.1">
    <property type="nucleotide sequence ID" value="NZ_BHZF01000001.1"/>
</dbReference>
<keyword evidence="7 10" id="KW-0235">DNA replication</keyword>
<evidence type="ECO:0000259" key="12">
    <source>
        <dbReference type="Pfam" id="PF02767"/>
    </source>
</evidence>
<accession>A0A369A6B0</accession>
<feature type="domain" description="DNA polymerase III beta sliding clamp N-terminal" evidence="11">
    <location>
        <begin position="1"/>
        <end position="120"/>
    </location>
</feature>
<protein>
    <recommendedName>
        <fullName evidence="3 10">Beta sliding clamp</fullName>
    </recommendedName>
</protein>
<comment type="function">
    <text evidence="10">Confers DNA tethering and processivity to DNA polymerases and other proteins. Acts as a clamp, forming a ring around DNA (a reaction catalyzed by the clamp-loading complex) which diffuses in an ATP-independent manner freely and bidirectionally along dsDNA. Initially characterized for its ability to contact the catalytic subunit of DNA polymerase III (Pol III), a complex, multichain enzyme responsible for most of the replicative synthesis in bacteria; Pol III exhibits 3'-5' exonuclease proofreading activity. The beta chain is required for initiation of replication as well as for processivity of DNA replication.</text>
</comment>
<evidence type="ECO:0000256" key="5">
    <source>
        <dbReference type="ARBA" id="ARBA00022679"/>
    </source>
</evidence>
<evidence type="ECO:0000256" key="1">
    <source>
        <dbReference type="ARBA" id="ARBA00004496"/>
    </source>
</evidence>
<organism evidence="14 15">
    <name type="scientific">Schleiferia thermophila</name>
    <dbReference type="NCBI Taxonomy" id="884107"/>
    <lineage>
        <taxon>Bacteria</taxon>
        <taxon>Pseudomonadati</taxon>
        <taxon>Bacteroidota</taxon>
        <taxon>Flavobacteriia</taxon>
        <taxon>Flavobacteriales</taxon>
        <taxon>Schleiferiaceae</taxon>
        <taxon>Schleiferia</taxon>
    </lineage>
</organism>
<dbReference type="GO" id="GO:0003677">
    <property type="term" value="F:DNA binding"/>
    <property type="evidence" value="ECO:0007669"/>
    <property type="project" value="UniProtKB-UniRule"/>
</dbReference>
<dbReference type="Pfam" id="PF00712">
    <property type="entry name" value="DNA_pol3_beta"/>
    <property type="match status" value="1"/>
</dbReference>
<dbReference type="PIRSF" id="PIRSF000804">
    <property type="entry name" value="DNA_pol_III_b"/>
    <property type="match status" value="1"/>
</dbReference>
<name>A0A369A6B0_9FLAO</name>
<dbReference type="EMBL" id="QPJS01000001">
    <property type="protein sequence ID" value="RCX04809.1"/>
    <property type="molecule type" value="Genomic_DNA"/>
</dbReference>
<dbReference type="GO" id="GO:0006271">
    <property type="term" value="P:DNA strand elongation involved in DNA replication"/>
    <property type="evidence" value="ECO:0007669"/>
    <property type="project" value="TreeGrafter"/>
</dbReference>
<comment type="subcellular location">
    <subcellularLocation>
        <location evidence="1 10">Cytoplasm</location>
    </subcellularLocation>
</comment>
<evidence type="ECO:0000256" key="2">
    <source>
        <dbReference type="ARBA" id="ARBA00010752"/>
    </source>
</evidence>
<keyword evidence="9" id="KW-0238">DNA-binding</keyword>
<evidence type="ECO:0000256" key="7">
    <source>
        <dbReference type="ARBA" id="ARBA00022705"/>
    </source>
</evidence>
<gene>
    <name evidence="14" type="ORF">DES35_10179</name>
</gene>
<evidence type="ECO:0000256" key="10">
    <source>
        <dbReference type="PIRNR" id="PIRNR000804"/>
    </source>
</evidence>
<evidence type="ECO:0000256" key="4">
    <source>
        <dbReference type="ARBA" id="ARBA00022490"/>
    </source>
</evidence>
<evidence type="ECO:0000313" key="14">
    <source>
        <dbReference type="EMBL" id="RCX04809.1"/>
    </source>
</evidence>
<evidence type="ECO:0000313" key="15">
    <source>
        <dbReference type="Proteomes" id="UP000253517"/>
    </source>
</evidence>
<keyword evidence="8 10" id="KW-0239">DNA-directed DNA polymerase</keyword>
<evidence type="ECO:0000256" key="9">
    <source>
        <dbReference type="ARBA" id="ARBA00023125"/>
    </source>
</evidence>